<comment type="caution">
    <text evidence="2">The sequence shown here is derived from an EMBL/GenBank/DDBJ whole genome shotgun (WGS) entry which is preliminary data.</text>
</comment>
<evidence type="ECO:0000259" key="1">
    <source>
        <dbReference type="PROSITE" id="PS50943"/>
    </source>
</evidence>
<dbReference type="Pfam" id="PF01381">
    <property type="entry name" value="HTH_3"/>
    <property type="match status" value="1"/>
</dbReference>
<name>A0ABS2R825_9BACI</name>
<keyword evidence="3" id="KW-1185">Reference proteome</keyword>
<sequence length="65" mass="7139">MLHKKIKEVRTAKNIKQVVIANALGITVQAYSMKEGGKRPITTAELELIAAKLDVPVSTFFLKAD</sequence>
<dbReference type="RefSeq" id="WP_077112972.1">
    <property type="nucleotide sequence ID" value="NZ_JAFBFH010000011.1"/>
</dbReference>
<dbReference type="EMBL" id="JAFBFH010000011">
    <property type="protein sequence ID" value="MBM7715003.1"/>
    <property type="molecule type" value="Genomic_DNA"/>
</dbReference>
<protein>
    <submittedName>
        <fullName evidence="2">Transcriptional regulator with XRE-family HTH domain</fullName>
    </submittedName>
</protein>
<dbReference type="Gene3D" id="1.10.260.40">
    <property type="entry name" value="lambda repressor-like DNA-binding domains"/>
    <property type="match status" value="1"/>
</dbReference>
<proteinExistence type="predicted"/>
<dbReference type="PROSITE" id="PS50943">
    <property type="entry name" value="HTH_CROC1"/>
    <property type="match status" value="1"/>
</dbReference>
<dbReference type="InterPro" id="IPR010982">
    <property type="entry name" value="Lambda_DNA-bd_dom_sf"/>
</dbReference>
<dbReference type="InterPro" id="IPR001387">
    <property type="entry name" value="Cro/C1-type_HTH"/>
</dbReference>
<dbReference type="SUPFAM" id="SSF47413">
    <property type="entry name" value="lambda repressor-like DNA-binding domains"/>
    <property type="match status" value="1"/>
</dbReference>
<gene>
    <name evidence="2" type="ORF">JOC94_001975</name>
</gene>
<dbReference type="Proteomes" id="UP000823485">
    <property type="component" value="Unassembled WGS sequence"/>
</dbReference>
<accession>A0ABS2R825</accession>
<evidence type="ECO:0000313" key="2">
    <source>
        <dbReference type="EMBL" id="MBM7715003.1"/>
    </source>
</evidence>
<reference evidence="2 3" key="1">
    <citation type="submission" date="2021-01" db="EMBL/GenBank/DDBJ databases">
        <title>Genomic Encyclopedia of Type Strains, Phase IV (KMG-IV): sequencing the most valuable type-strain genomes for metagenomic binning, comparative biology and taxonomic classification.</title>
        <authorList>
            <person name="Goeker M."/>
        </authorList>
    </citation>
    <scope>NUCLEOTIDE SEQUENCE [LARGE SCALE GENOMIC DNA]</scope>
    <source>
        <strain evidence="2 3">DSM 105453</strain>
    </source>
</reference>
<evidence type="ECO:0000313" key="3">
    <source>
        <dbReference type="Proteomes" id="UP000823485"/>
    </source>
</evidence>
<feature type="domain" description="HTH cro/C1-type" evidence="1">
    <location>
        <begin position="6"/>
        <end position="60"/>
    </location>
</feature>
<dbReference type="CDD" id="cd00093">
    <property type="entry name" value="HTH_XRE"/>
    <property type="match status" value="1"/>
</dbReference>
<dbReference type="SMART" id="SM00530">
    <property type="entry name" value="HTH_XRE"/>
    <property type="match status" value="1"/>
</dbReference>
<organism evidence="2 3">
    <name type="scientific">Siminovitchia thermophila</name>
    <dbReference type="NCBI Taxonomy" id="1245522"/>
    <lineage>
        <taxon>Bacteria</taxon>
        <taxon>Bacillati</taxon>
        <taxon>Bacillota</taxon>
        <taxon>Bacilli</taxon>
        <taxon>Bacillales</taxon>
        <taxon>Bacillaceae</taxon>
        <taxon>Siminovitchia</taxon>
    </lineage>
</organism>